<evidence type="ECO:0000313" key="2">
    <source>
        <dbReference type="EMBL" id="CAE6528738.1"/>
    </source>
</evidence>
<comment type="caution">
    <text evidence="2">The sequence shown here is derived from an EMBL/GenBank/DDBJ whole genome shotgun (WGS) entry which is preliminary data.</text>
</comment>
<evidence type="ECO:0000313" key="3">
    <source>
        <dbReference type="Proteomes" id="UP000663850"/>
    </source>
</evidence>
<proteinExistence type="predicted"/>
<accession>A0A8H3DJS4</accession>
<organism evidence="2 3">
    <name type="scientific">Rhizoctonia solani</name>
    <dbReference type="NCBI Taxonomy" id="456999"/>
    <lineage>
        <taxon>Eukaryota</taxon>
        <taxon>Fungi</taxon>
        <taxon>Dikarya</taxon>
        <taxon>Basidiomycota</taxon>
        <taxon>Agaricomycotina</taxon>
        <taxon>Agaricomycetes</taxon>
        <taxon>Cantharellales</taxon>
        <taxon>Ceratobasidiaceae</taxon>
        <taxon>Rhizoctonia</taxon>
    </lineage>
</organism>
<gene>
    <name evidence="2" type="ORF">RDB_LOCUS127628</name>
</gene>
<name>A0A8H3DJS4_9AGAM</name>
<evidence type="ECO:0000256" key="1">
    <source>
        <dbReference type="SAM" id="MobiDB-lite"/>
    </source>
</evidence>
<dbReference type="Proteomes" id="UP000663850">
    <property type="component" value="Unassembled WGS sequence"/>
</dbReference>
<feature type="compositionally biased region" description="Pro residues" evidence="1">
    <location>
        <begin position="57"/>
        <end position="67"/>
    </location>
</feature>
<reference evidence="2" key="1">
    <citation type="submission" date="2021-01" db="EMBL/GenBank/DDBJ databases">
        <authorList>
            <person name="Kaushik A."/>
        </authorList>
    </citation>
    <scope>NUCLEOTIDE SEQUENCE</scope>
    <source>
        <strain evidence="2">Type strain: AG8-Rh-89/</strain>
    </source>
</reference>
<sequence length="81" mass="8454">MCDPSAAESSEPVLLSHGDPLEDQGNHKLTWSSKHACPIGGYPEKQSDEPPKSTAPAPVPVPDPLPDSQPTARTVGPGTIM</sequence>
<dbReference type="AlphaFoldDB" id="A0A8H3DJS4"/>
<dbReference type="EMBL" id="CAJMWZ010006877">
    <property type="protein sequence ID" value="CAE6528738.1"/>
    <property type="molecule type" value="Genomic_DNA"/>
</dbReference>
<protein>
    <submittedName>
        <fullName evidence="2">Uncharacterized protein</fullName>
    </submittedName>
</protein>
<feature type="region of interest" description="Disordered" evidence="1">
    <location>
        <begin position="1"/>
        <end position="81"/>
    </location>
</feature>